<proteinExistence type="predicted"/>
<gene>
    <name evidence="2" type="ORF">ACFSXZ_37915</name>
</gene>
<dbReference type="InterPro" id="IPR052164">
    <property type="entry name" value="Anthracycline_SecMetBiosynth"/>
</dbReference>
<evidence type="ECO:0000313" key="3">
    <source>
        <dbReference type="Proteomes" id="UP001597417"/>
    </source>
</evidence>
<keyword evidence="3" id="KW-1185">Reference proteome</keyword>
<organism evidence="2 3">
    <name type="scientific">Amycolatopsis pigmentata</name>
    <dbReference type="NCBI Taxonomy" id="450801"/>
    <lineage>
        <taxon>Bacteria</taxon>
        <taxon>Bacillati</taxon>
        <taxon>Actinomycetota</taxon>
        <taxon>Actinomycetes</taxon>
        <taxon>Pseudonocardiales</taxon>
        <taxon>Pseudonocardiaceae</taxon>
        <taxon>Amycolatopsis</taxon>
    </lineage>
</organism>
<evidence type="ECO:0000259" key="1">
    <source>
        <dbReference type="PROSITE" id="PS51819"/>
    </source>
</evidence>
<dbReference type="PANTHER" id="PTHR33993">
    <property type="entry name" value="GLYOXALASE-RELATED"/>
    <property type="match status" value="1"/>
</dbReference>
<evidence type="ECO:0000313" key="2">
    <source>
        <dbReference type="EMBL" id="MFD2422123.1"/>
    </source>
</evidence>
<dbReference type="InterPro" id="IPR004360">
    <property type="entry name" value="Glyas_Fos-R_dOase_dom"/>
</dbReference>
<dbReference type="SUPFAM" id="SSF54593">
    <property type="entry name" value="Glyoxalase/Bleomycin resistance protein/Dihydroxybiphenyl dioxygenase"/>
    <property type="match status" value="2"/>
</dbReference>
<protein>
    <submittedName>
        <fullName evidence="2">VOC family protein</fullName>
    </submittedName>
</protein>
<dbReference type="EMBL" id="JBHUKR010000024">
    <property type="protein sequence ID" value="MFD2422123.1"/>
    <property type="molecule type" value="Genomic_DNA"/>
</dbReference>
<dbReference type="RefSeq" id="WP_378271030.1">
    <property type="nucleotide sequence ID" value="NZ_JBHUKR010000024.1"/>
</dbReference>
<reference evidence="3" key="1">
    <citation type="journal article" date="2019" name="Int. J. Syst. Evol. Microbiol.">
        <title>The Global Catalogue of Microorganisms (GCM) 10K type strain sequencing project: providing services to taxonomists for standard genome sequencing and annotation.</title>
        <authorList>
            <consortium name="The Broad Institute Genomics Platform"/>
            <consortium name="The Broad Institute Genome Sequencing Center for Infectious Disease"/>
            <person name="Wu L."/>
            <person name="Ma J."/>
        </authorList>
    </citation>
    <scope>NUCLEOTIDE SEQUENCE [LARGE SCALE GENOMIC DNA]</scope>
    <source>
        <strain evidence="3">CGMCC 4.7645</strain>
    </source>
</reference>
<dbReference type="PROSITE" id="PS51819">
    <property type="entry name" value="VOC"/>
    <property type="match status" value="2"/>
</dbReference>
<dbReference type="InterPro" id="IPR029068">
    <property type="entry name" value="Glyas_Bleomycin-R_OHBP_Dase"/>
</dbReference>
<dbReference type="Gene3D" id="3.10.180.10">
    <property type="entry name" value="2,3-Dihydroxybiphenyl 1,2-Dioxygenase, domain 1"/>
    <property type="match status" value="2"/>
</dbReference>
<name>A0ABW5G482_9PSEU</name>
<comment type="caution">
    <text evidence="2">The sequence shown here is derived from an EMBL/GenBank/DDBJ whole genome shotgun (WGS) entry which is preliminary data.</text>
</comment>
<accession>A0ABW5G482</accession>
<dbReference type="PANTHER" id="PTHR33993:SF14">
    <property type="entry name" value="GB|AAF24581.1"/>
    <property type="match status" value="1"/>
</dbReference>
<feature type="domain" description="VOC" evidence="1">
    <location>
        <begin position="12"/>
        <end position="127"/>
    </location>
</feature>
<dbReference type="CDD" id="cd07247">
    <property type="entry name" value="SgaA_N_like"/>
    <property type="match status" value="2"/>
</dbReference>
<dbReference type="InterPro" id="IPR037523">
    <property type="entry name" value="VOC_core"/>
</dbReference>
<dbReference type="Proteomes" id="UP001597417">
    <property type="component" value="Unassembled WGS sequence"/>
</dbReference>
<dbReference type="Pfam" id="PF00903">
    <property type="entry name" value="Glyoxalase"/>
    <property type="match status" value="2"/>
</dbReference>
<sequence>MVFRDTPWPEGTPSWVDVMVPDVSRAVAFYRALLGWRFEDQGEEYGHYQIATVEGRSAAALGPKPPDLADVPSTWTTYLAVTDVDKSAAKITEAGGTLLIPPGDVGESGRMALAADPAGAVFGLWQAKENPGLQIANVPGTLVWNECMTSDFEGGKAFYGEVFGYRLEDMSGDGFSYVTLNVGDRPVGGLGALPADAPESAVSHWATYFGVADTDAAVAKVRELGGTLFGEPHDSPYGRMAQVADDQGARFTVISVET</sequence>
<feature type="domain" description="VOC" evidence="1">
    <location>
        <begin position="141"/>
        <end position="256"/>
    </location>
</feature>